<evidence type="ECO:0000256" key="1">
    <source>
        <dbReference type="SAM" id="Phobius"/>
    </source>
</evidence>
<feature type="transmembrane region" description="Helical" evidence="1">
    <location>
        <begin position="127"/>
        <end position="145"/>
    </location>
</feature>
<proteinExistence type="predicted"/>
<evidence type="ECO:0000313" key="3">
    <source>
        <dbReference type="Proteomes" id="UP000825258"/>
    </source>
</evidence>
<gene>
    <name evidence="2" type="ORF">KK2020170_06050</name>
</gene>
<reference evidence="2 3" key="1">
    <citation type="submission" date="2021-06" db="EMBL/GenBank/DDBJ databases">
        <title>Whole genome sequences of Flavobacterium sp. KK2020170 and assembly.</title>
        <authorList>
            <person name="Kitahara K."/>
            <person name="Miyoshi S."/>
            <person name="Uesaka K."/>
        </authorList>
    </citation>
    <scope>NUCLEOTIDE SEQUENCE [LARGE SCALE GENOMIC DNA]</scope>
    <source>
        <strain evidence="2 3">KK2020170</strain>
    </source>
</reference>
<dbReference type="RefSeq" id="WP_221259342.1">
    <property type="nucleotide sequence ID" value="NZ_AP024749.1"/>
</dbReference>
<dbReference type="EMBL" id="AP024749">
    <property type="protein sequence ID" value="BCY27737.1"/>
    <property type="molecule type" value="Genomic_DNA"/>
</dbReference>
<keyword evidence="3" id="KW-1185">Reference proteome</keyword>
<feature type="transmembrane region" description="Helical" evidence="1">
    <location>
        <begin position="85"/>
        <end position="107"/>
    </location>
</feature>
<feature type="transmembrane region" description="Helical" evidence="1">
    <location>
        <begin position="44"/>
        <end position="73"/>
    </location>
</feature>
<feature type="transmembrane region" description="Helical" evidence="1">
    <location>
        <begin position="12"/>
        <end position="32"/>
    </location>
</feature>
<protein>
    <submittedName>
        <fullName evidence="2">Uncharacterized protein</fullName>
    </submittedName>
</protein>
<accession>A0ABM7S2N3</accession>
<evidence type="ECO:0000313" key="2">
    <source>
        <dbReference type="EMBL" id="BCY27737.1"/>
    </source>
</evidence>
<keyword evidence="1" id="KW-1133">Transmembrane helix</keyword>
<dbReference type="Proteomes" id="UP000825258">
    <property type="component" value="Chromosome"/>
</dbReference>
<sequence length="153" mass="17049">MRTNKYSSCQIIVSVISIAILICSFTQPAFYIDRQGSQDAWSNSLFLFFLGWLFLLGGGLIPFLIWLANPIYFLSLALSLKGKKIGIYLSLVSVILAIIFSLLESIITSESGAHSKIVSLELGYKLWLTSFLVLSFGTIICKYFNDDSNSQNL</sequence>
<name>A0ABM7S2N3_9FLAO</name>
<keyword evidence="1" id="KW-0472">Membrane</keyword>
<keyword evidence="1" id="KW-0812">Transmembrane</keyword>
<organism evidence="2 3">
    <name type="scientific">Flavobacterium okayamense</name>
    <dbReference type="NCBI Taxonomy" id="2830782"/>
    <lineage>
        <taxon>Bacteria</taxon>
        <taxon>Pseudomonadati</taxon>
        <taxon>Bacteroidota</taxon>
        <taxon>Flavobacteriia</taxon>
        <taxon>Flavobacteriales</taxon>
        <taxon>Flavobacteriaceae</taxon>
        <taxon>Flavobacterium</taxon>
    </lineage>
</organism>